<dbReference type="GO" id="GO:0016020">
    <property type="term" value="C:membrane"/>
    <property type="evidence" value="ECO:0007669"/>
    <property type="project" value="UniProtKB-SubCell"/>
</dbReference>
<sequence>MILEKLTHRLKGLLGFLFQSNWTRNATYSLAVSYQPKVRTTYAMLHGLRQDEIDKLLECLKLSEEYMWFPMLLPLLLLHYKGMCIEKDIDKCYMSIWDIELRTGMPAQALHNANAHQNTKNPIEIDSDTLTRDITSFSSEMARYQSAMDVHLPLLDSLDEITRLYLSATFHDDELDRDYIERAIRAKLAYLRTLFSGIRGRVIYHTQRAQAQRETVWSLIAQKDNLLNLRIAESTQQDSTAMKIIATITTVFLPATFTATLFSTSFFNFQPKDGTHTVSGWFWLYWIFTIVLTVIILGIWYIISLKKLRAIIKMPSVPSKIETSQEPVGDKTVEGGNVGFRTLSAREMAKKLRITIRTKETNSDIDLGAGRGLEMV</sequence>
<evidence type="ECO:0000256" key="5">
    <source>
        <dbReference type="SAM" id="Phobius"/>
    </source>
</evidence>
<dbReference type="Gene3D" id="1.20.58.340">
    <property type="entry name" value="Magnesium transport protein CorA, transmembrane region"/>
    <property type="match status" value="1"/>
</dbReference>
<keyword evidence="4 5" id="KW-0472">Membrane</keyword>
<dbReference type="InterPro" id="IPR045863">
    <property type="entry name" value="CorA_TM1_TM2"/>
</dbReference>
<feature type="transmembrane region" description="Helical" evidence="5">
    <location>
        <begin position="244"/>
        <end position="263"/>
    </location>
</feature>
<evidence type="ECO:0000313" key="7">
    <source>
        <dbReference type="Proteomes" id="UP000250140"/>
    </source>
</evidence>
<dbReference type="OrthoDB" id="2830640at2759"/>
<evidence type="ECO:0000313" key="6">
    <source>
        <dbReference type="EMBL" id="OCL11763.1"/>
    </source>
</evidence>
<gene>
    <name evidence="6" type="ORF">AOQ84DRAFT_178356</name>
</gene>
<organism evidence="6 7">
    <name type="scientific">Glonium stellatum</name>
    <dbReference type="NCBI Taxonomy" id="574774"/>
    <lineage>
        <taxon>Eukaryota</taxon>
        <taxon>Fungi</taxon>
        <taxon>Dikarya</taxon>
        <taxon>Ascomycota</taxon>
        <taxon>Pezizomycotina</taxon>
        <taxon>Dothideomycetes</taxon>
        <taxon>Pleosporomycetidae</taxon>
        <taxon>Gloniales</taxon>
        <taxon>Gloniaceae</taxon>
        <taxon>Glonium</taxon>
    </lineage>
</organism>
<evidence type="ECO:0000256" key="2">
    <source>
        <dbReference type="ARBA" id="ARBA00022692"/>
    </source>
</evidence>
<proteinExistence type="predicted"/>
<evidence type="ECO:0008006" key="8">
    <source>
        <dbReference type="Google" id="ProtNLM"/>
    </source>
</evidence>
<evidence type="ECO:0000256" key="3">
    <source>
        <dbReference type="ARBA" id="ARBA00022989"/>
    </source>
</evidence>
<comment type="subcellular location">
    <subcellularLocation>
        <location evidence="1">Membrane</location>
        <topology evidence="1">Multi-pass membrane protein</topology>
    </subcellularLocation>
</comment>
<feature type="transmembrane region" description="Helical" evidence="5">
    <location>
        <begin position="283"/>
        <end position="303"/>
    </location>
</feature>
<dbReference type="SUPFAM" id="SSF144083">
    <property type="entry name" value="Magnesium transport protein CorA, transmembrane region"/>
    <property type="match status" value="1"/>
</dbReference>
<evidence type="ECO:0000256" key="1">
    <source>
        <dbReference type="ARBA" id="ARBA00004141"/>
    </source>
</evidence>
<dbReference type="EMBL" id="KV748991">
    <property type="protein sequence ID" value="OCL11763.1"/>
    <property type="molecule type" value="Genomic_DNA"/>
</dbReference>
<protein>
    <recommendedName>
        <fullName evidence="8">Mg2+ transporter protein, CorA-like/Zinc transport protein ZntB</fullName>
    </recommendedName>
</protein>
<accession>A0A8E2JW69</accession>
<keyword evidence="3 5" id="KW-1133">Transmembrane helix</keyword>
<keyword evidence="2 5" id="KW-0812">Transmembrane</keyword>
<keyword evidence="7" id="KW-1185">Reference proteome</keyword>
<name>A0A8E2JW69_9PEZI</name>
<reference evidence="6 7" key="1">
    <citation type="journal article" date="2016" name="Nat. Commun.">
        <title>Ectomycorrhizal ecology is imprinted in the genome of the dominant symbiotic fungus Cenococcum geophilum.</title>
        <authorList>
            <consortium name="DOE Joint Genome Institute"/>
            <person name="Peter M."/>
            <person name="Kohler A."/>
            <person name="Ohm R.A."/>
            <person name="Kuo A."/>
            <person name="Krutzmann J."/>
            <person name="Morin E."/>
            <person name="Arend M."/>
            <person name="Barry K.W."/>
            <person name="Binder M."/>
            <person name="Choi C."/>
            <person name="Clum A."/>
            <person name="Copeland A."/>
            <person name="Grisel N."/>
            <person name="Haridas S."/>
            <person name="Kipfer T."/>
            <person name="LaButti K."/>
            <person name="Lindquist E."/>
            <person name="Lipzen A."/>
            <person name="Maire R."/>
            <person name="Meier B."/>
            <person name="Mihaltcheva S."/>
            <person name="Molinier V."/>
            <person name="Murat C."/>
            <person name="Poggeler S."/>
            <person name="Quandt C.A."/>
            <person name="Sperisen C."/>
            <person name="Tritt A."/>
            <person name="Tisserant E."/>
            <person name="Crous P.W."/>
            <person name="Henrissat B."/>
            <person name="Nehls U."/>
            <person name="Egli S."/>
            <person name="Spatafora J.W."/>
            <person name="Grigoriev I.V."/>
            <person name="Martin F.M."/>
        </authorList>
    </citation>
    <scope>NUCLEOTIDE SEQUENCE [LARGE SCALE GENOMIC DNA]</scope>
    <source>
        <strain evidence="6 7">CBS 207.34</strain>
    </source>
</reference>
<dbReference type="AlphaFoldDB" id="A0A8E2JW69"/>
<evidence type="ECO:0000256" key="4">
    <source>
        <dbReference type="ARBA" id="ARBA00023136"/>
    </source>
</evidence>
<dbReference type="Proteomes" id="UP000250140">
    <property type="component" value="Unassembled WGS sequence"/>
</dbReference>